<feature type="chain" id="PRO_5015911585" description="SGNH hydrolase-type esterase domain-containing protein" evidence="2">
    <location>
        <begin position="26"/>
        <end position="553"/>
    </location>
</feature>
<accession>A0A2V0NWT1</accession>
<evidence type="ECO:0000313" key="4">
    <source>
        <dbReference type="EMBL" id="GBF92098.1"/>
    </source>
</evidence>
<dbReference type="InterPro" id="IPR013830">
    <property type="entry name" value="SGNH_hydro"/>
</dbReference>
<keyword evidence="5" id="KW-1185">Reference proteome</keyword>
<protein>
    <recommendedName>
        <fullName evidence="3">SGNH hydrolase-type esterase domain-containing protein</fullName>
    </recommendedName>
</protein>
<feature type="domain" description="SGNH hydrolase-type esterase" evidence="3">
    <location>
        <begin position="130"/>
        <end position="265"/>
    </location>
</feature>
<name>A0A2V0NWT1_9CHLO</name>
<feature type="region of interest" description="Disordered" evidence="1">
    <location>
        <begin position="47"/>
        <end position="91"/>
    </location>
</feature>
<dbReference type="PANTHER" id="PTHR34407">
    <property type="entry name" value="EXPRESSED PROTEIN"/>
    <property type="match status" value="1"/>
</dbReference>
<dbReference type="InParanoid" id="A0A2V0NWT1"/>
<organism evidence="4 5">
    <name type="scientific">Raphidocelis subcapitata</name>
    <dbReference type="NCBI Taxonomy" id="307507"/>
    <lineage>
        <taxon>Eukaryota</taxon>
        <taxon>Viridiplantae</taxon>
        <taxon>Chlorophyta</taxon>
        <taxon>core chlorophytes</taxon>
        <taxon>Chlorophyceae</taxon>
        <taxon>CS clade</taxon>
        <taxon>Sphaeropleales</taxon>
        <taxon>Selenastraceae</taxon>
        <taxon>Raphidocelis</taxon>
    </lineage>
</organism>
<dbReference type="PANTHER" id="PTHR34407:SF1">
    <property type="entry name" value="SGNH HYDROLASE-TYPE ESTERASE DOMAIN-CONTAINING PROTEIN"/>
    <property type="match status" value="1"/>
</dbReference>
<feature type="signal peptide" evidence="2">
    <location>
        <begin position="1"/>
        <end position="25"/>
    </location>
</feature>
<feature type="compositionally biased region" description="Low complexity" evidence="1">
    <location>
        <begin position="61"/>
        <end position="72"/>
    </location>
</feature>
<comment type="caution">
    <text evidence="4">The sequence shown here is derived from an EMBL/GenBank/DDBJ whole genome shotgun (WGS) entry which is preliminary data.</text>
</comment>
<dbReference type="PROSITE" id="PS51257">
    <property type="entry name" value="PROKAR_LIPOPROTEIN"/>
    <property type="match status" value="1"/>
</dbReference>
<evidence type="ECO:0000259" key="3">
    <source>
        <dbReference type="Pfam" id="PF13472"/>
    </source>
</evidence>
<dbReference type="Gene3D" id="3.40.50.1110">
    <property type="entry name" value="SGNH hydrolase"/>
    <property type="match status" value="1"/>
</dbReference>
<dbReference type="Proteomes" id="UP000247498">
    <property type="component" value="Unassembled WGS sequence"/>
</dbReference>
<dbReference type="OrthoDB" id="544608at2759"/>
<evidence type="ECO:0000313" key="5">
    <source>
        <dbReference type="Proteomes" id="UP000247498"/>
    </source>
</evidence>
<reference evidence="4 5" key="1">
    <citation type="journal article" date="2018" name="Sci. Rep.">
        <title>Raphidocelis subcapitata (=Pseudokirchneriella subcapitata) provides an insight into genome evolution and environmental adaptations in the Sphaeropleales.</title>
        <authorList>
            <person name="Suzuki S."/>
            <person name="Yamaguchi H."/>
            <person name="Nakajima N."/>
            <person name="Kawachi M."/>
        </authorList>
    </citation>
    <scope>NUCLEOTIDE SEQUENCE [LARGE SCALE GENOMIC DNA]</scope>
    <source>
        <strain evidence="4 5">NIES-35</strain>
    </source>
</reference>
<sequence>MARRRSALTLLLALAAAACFVRSEAKPLSRSRRLQEDAAADSTWRSIFGSWGEDPTPHAPPAAQQQEQQQQRGAGGGGGSCPGQLPPPPDYTWMLNATQRARGVTYLGSAERLRAALARAESRKRLSVAVVGGSITAGAGSYDSPTDAWVDRLEAFLRRAYSPRGVNVTVNNGAVPGTTSAFMCACYRRHVPEDADVVFVEYAVNDDDKRDPTFNNAVRRPFERLLRKLLAMPSRPAVVLLNAYAWFKADQHEGVFWSSAEREYQELAWYYSLPTLSVKACCYADMVAGTKGFEVRMPRELNQELHGRAFYYDYIHPDGATGHRVMAELAMHLLDSTSRDLRGPHPLTPADEAGAAAPVPRPMVRDNHAALHDTCFVGQLFKDKTVVEDKGWKWVNEAKGPRPKWGYVATEPGKVLKLRLNTTAAAGLRDKPVLVQLAHLRSYQHMGWAEVSCASGCECPPTRFNGHAREKKSLLVLHNMFATQHPECVLAVEVLPDTDSGEHKVKIAGAIVSEHAGQQEGLANAGAVEHVHDISFRRGAGAGRGVFDIRNHV</sequence>
<dbReference type="AlphaFoldDB" id="A0A2V0NWT1"/>
<dbReference type="Pfam" id="PF13472">
    <property type="entry name" value="Lipase_GDSL_2"/>
    <property type="match status" value="1"/>
</dbReference>
<dbReference type="EMBL" id="BDRX01000029">
    <property type="protein sequence ID" value="GBF92098.1"/>
    <property type="molecule type" value="Genomic_DNA"/>
</dbReference>
<gene>
    <name evidence="4" type="ORF">Rsub_04445</name>
</gene>
<dbReference type="InterPro" id="IPR036514">
    <property type="entry name" value="SGNH_hydro_sf"/>
</dbReference>
<dbReference type="SUPFAM" id="SSF52266">
    <property type="entry name" value="SGNH hydrolase"/>
    <property type="match status" value="1"/>
</dbReference>
<evidence type="ECO:0000256" key="2">
    <source>
        <dbReference type="SAM" id="SignalP"/>
    </source>
</evidence>
<dbReference type="CDD" id="cd00229">
    <property type="entry name" value="SGNH_hydrolase"/>
    <property type="match status" value="1"/>
</dbReference>
<proteinExistence type="predicted"/>
<evidence type="ECO:0000256" key="1">
    <source>
        <dbReference type="SAM" id="MobiDB-lite"/>
    </source>
</evidence>
<keyword evidence="2" id="KW-0732">Signal</keyword>